<gene>
    <name evidence="5" type="ORF">PhCBS80983_g05293</name>
</gene>
<sequence>MSTTSKESSDMLDSVAHDKREVSRLLALVAGRNNWSELENERTDLRGKVSSDTLWAEDANKAIEYQKRFSQLEDMLNEHNGYFEKNAEILDVLALAQEEKDLGLLEELGNELNELREKLDRYSLRLMMSEEADKNGCFLEFRAGAGGAEACDWVAIIRRMYEKWATAPSQGFEVRMIDEVRGEIAGLKSATIQIVGDYAYGWCKHESGVHRFVRQSPFDSSNRRHTSFISVQATPAFEANSGPEGAKYIDIPAGDIKMDTMKAQGAGGQHVNTTESAIRITHLPTGIAVACQSQRSQHQNRAVAMQMLQSKLYDIELRAKAQEKASQHAELADNAWGSQIRSYVMHPYKMIKDLRTGAERGDVDRVLDGDLNSFMESALIQLGKPSS</sequence>
<name>A0A507DW91_9FUNG</name>
<evidence type="ECO:0000313" key="6">
    <source>
        <dbReference type="Proteomes" id="UP000318582"/>
    </source>
</evidence>
<dbReference type="GO" id="GO:0005739">
    <property type="term" value="C:mitochondrion"/>
    <property type="evidence" value="ECO:0007669"/>
    <property type="project" value="GOC"/>
</dbReference>
<evidence type="ECO:0000256" key="2">
    <source>
        <dbReference type="ARBA" id="ARBA00022917"/>
    </source>
</evidence>
<dbReference type="Pfam" id="PF03462">
    <property type="entry name" value="PCRF"/>
    <property type="match status" value="1"/>
</dbReference>
<dbReference type="InterPro" id="IPR000352">
    <property type="entry name" value="Pep_chain_release_fac_I"/>
</dbReference>
<proteinExistence type="inferred from homology"/>
<comment type="similarity">
    <text evidence="1">Belongs to the prokaryotic/mitochondrial release factor family.</text>
</comment>
<dbReference type="Proteomes" id="UP000318582">
    <property type="component" value="Unassembled WGS sequence"/>
</dbReference>
<dbReference type="STRING" id="109895.A0A507DW91"/>
<dbReference type="SMART" id="SM00937">
    <property type="entry name" value="PCRF"/>
    <property type="match status" value="1"/>
</dbReference>
<dbReference type="Gene3D" id="3.30.70.1660">
    <property type="match status" value="1"/>
</dbReference>
<dbReference type="SUPFAM" id="SSF75620">
    <property type="entry name" value="Release factor"/>
    <property type="match status" value="1"/>
</dbReference>
<dbReference type="FunFam" id="3.30.160.20:FF:000004">
    <property type="entry name" value="Peptide chain release factor 1"/>
    <property type="match status" value="1"/>
</dbReference>
<accession>A0A507DW91</accession>
<comment type="caution">
    <text evidence="5">The sequence shown here is derived from an EMBL/GenBank/DDBJ whole genome shotgun (WGS) entry which is preliminary data.</text>
</comment>
<dbReference type="InterPro" id="IPR004374">
    <property type="entry name" value="PrfB"/>
</dbReference>
<dbReference type="HAMAP" id="MF_00094">
    <property type="entry name" value="Rel_fac_2"/>
    <property type="match status" value="1"/>
</dbReference>
<keyword evidence="6" id="KW-1185">Reference proteome</keyword>
<dbReference type="EMBL" id="QEAQ01000109">
    <property type="protein sequence ID" value="TPX55457.1"/>
    <property type="molecule type" value="Genomic_DNA"/>
</dbReference>
<organism evidence="5 6">
    <name type="scientific">Powellomyces hirtus</name>
    <dbReference type="NCBI Taxonomy" id="109895"/>
    <lineage>
        <taxon>Eukaryota</taxon>
        <taxon>Fungi</taxon>
        <taxon>Fungi incertae sedis</taxon>
        <taxon>Chytridiomycota</taxon>
        <taxon>Chytridiomycota incertae sedis</taxon>
        <taxon>Chytridiomycetes</taxon>
        <taxon>Spizellomycetales</taxon>
        <taxon>Powellomycetaceae</taxon>
        <taxon>Powellomyces</taxon>
    </lineage>
</organism>
<dbReference type="Gene3D" id="1.20.58.410">
    <property type="entry name" value="Release factor"/>
    <property type="match status" value="1"/>
</dbReference>
<evidence type="ECO:0000259" key="4">
    <source>
        <dbReference type="SMART" id="SM00937"/>
    </source>
</evidence>
<evidence type="ECO:0000256" key="3">
    <source>
        <dbReference type="SAM" id="Coils"/>
    </source>
</evidence>
<keyword evidence="3" id="KW-0175">Coiled coil</keyword>
<evidence type="ECO:0000313" key="5">
    <source>
        <dbReference type="EMBL" id="TPX55457.1"/>
    </source>
</evidence>
<dbReference type="GO" id="GO:0032543">
    <property type="term" value="P:mitochondrial translation"/>
    <property type="evidence" value="ECO:0007669"/>
    <property type="project" value="UniProtKB-ARBA"/>
</dbReference>
<protein>
    <recommendedName>
        <fullName evidence="4">Peptide chain release factor domain-containing protein</fullName>
    </recommendedName>
</protein>
<evidence type="ECO:0000256" key="1">
    <source>
        <dbReference type="ARBA" id="ARBA00010835"/>
    </source>
</evidence>
<dbReference type="PANTHER" id="PTHR43116">
    <property type="entry name" value="PEPTIDE CHAIN RELEASE FACTOR 2"/>
    <property type="match status" value="1"/>
</dbReference>
<keyword evidence="2" id="KW-0648">Protein biosynthesis</keyword>
<dbReference type="Pfam" id="PF00472">
    <property type="entry name" value="RF-1"/>
    <property type="match status" value="1"/>
</dbReference>
<dbReference type="PANTHER" id="PTHR43116:SF3">
    <property type="entry name" value="CLASS I PEPTIDE CHAIN RELEASE FACTOR"/>
    <property type="match status" value="1"/>
</dbReference>
<dbReference type="InterPro" id="IPR005139">
    <property type="entry name" value="PCRF"/>
</dbReference>
<dbReference type="GO" id="GO:0016149">
    <property type="term" value="F:translation release factor activity, codon specific"/>
    <property type="evidence" value="ECO:0007669"/>
    <property type="project" value="InterPro"/>
</dbReference>
<dbReference type="AlphaFoldDB" id="A0A507DW91"/>
<dbReference type="NCBIfam" id="TIGR00020">
    <property type="entry name" value="prfB"/>
    <property type="match status" value="1"/>
</dbReference>
<feature type="domain" description="Peptide chain release factor" evidence="4">
    <location>
        <begin position="94"/>
        <end position="206"/>
    </location>
</feature>
<reference evidence="5 6" key="1">
    <citation type="journal article" date="2019" name="Sci. Rep.">
        <title>Comparative genomics of chytrid fungi reveal insights into the obligate biotrophic and pathogenic lifestyle of Synchytrium endobioticum.</title>
        <authorList>
            <person name="van de Vossenberg B.T.L.H."/>
            <person name="Warris S."/>
            <person name="Nguyen H.D.T."/>
            <person name="van Gent-Pelzer M.P.E."/>
            <person name="Joly D.L."/>
            <person name="van de Geest H.C."/>
            <person name="Bonants P.J.M."/>
            <person name="Smith D.S."/>
            <person name="Levesque C.A."/>
            <person name="van der Lee T.A.J."/>
        </authorList>
    </citation>
    <scope>NUCLEOTIDE SEQUENCE [LARGE SCALE GENOMIC DNA]</scope>
    <source>
        <strain evidence="5 6">CBS 809.83</strain>
    </source>
</reference>
<dbReference type="InterPro" id="IPR045853">
    <property type="entry name" value="Pep_chain_release_fac_I_sf"/>
</dbReference>
<dbReference type="Gene3D" id="3.30.160.20">
    <property type="match status" value="1"/>
</dbReference>
<feature type="coiled-coil region" evidence="3">
    <location>
        <begin position="98"/>
        <end position="132"/>
    </location>
</feature>